<gene>
    <name evidence="3" type="ORF">UR67_C0002G0015</name>
</gene>
<sequence length="290" mass="32762">MPTPISPDIQKLDHLLSSTEKKIAMLAPSFVVDFEYPKIITILRHLGFDKIVETTFGAKIVNECYKEFLSKNQSKSYISSPCPTLVALVENKYPQYKENLMPFVSPMVAMGKVLKTHFPGYKVVFIGPCLTKKLEAKKFPQVIDIVITFSELQQYLNNKNLRNIESNLEEKFDSLSTEATKIYPLDGGMTESMPADDLGCKDKIKIVNGLQNELKILSNFGTESQKFRFFDCLSCPGGCIGGPGMISKEPTQTKIQKVRNYLYQTTKEKDKWEEGKSEDTTGISFESNFN</sequence>
<reference evidence="3 4" key="1">
    <citation type="journal article" date="2015" name="Nature">
        <title>rRNA introns, odd ribosomes, and small enigmatic genomes across a large radiation of phyla.</title>
        <authorList>
            <person name="Brown C.T."/>
            <person name="Hug L.A."/>
            <person name="Thomas B.C."/>
            <person name="Sharon I."/>
            <person name="Castelle C.J."/>
            <person name="Singh A."/>
            <person name="Wilkins M.J."/>
            <person name="Williams K.H."/>
            <person name="Banfield J.F."/>
        </authorList>
    </citation>
    <scope>NUCLEOTIDE SEQUENCE [LARGE SCALE GENOMIC DNA]</scope>
</reference>
<feature type="region of interest" description="Disordered" evidence="1">
    <location>
        <begin position="269"/>
        <end position="290"/>
    </location>
</feature>
<proteinExistence type="predicted"/>
<feature type="domain" description="Iron hydrogenase large subunit C-terminal" evidence="2">
    <location>
        <begin position="21"/>
        <end position="243"/>
    </location>
</feature>
<protein>
    <submittedName>
        <fullName evidence="3">4Fe-4S binding domain protein</fullName>
    </submittedName>
</protein>
<name>A0A0G0E3K0_UNCC3</name>
<evidence type="ECO:0000313" key="4">
    <source>
        <dbReference type="Proteomes" id="UP000034581"/>
    </source>
</evidence>
<dbReference type="InterPro" id="IPR050340">
    <property type="entry name" value="Cytosolic_Fe-S_CAF"/>
</dbReference>
<evidence type="ECO:0000313" key="3">
    <source>
        <dbReference type="EMBL" id="KKP69895.1"/>
    </source>
</evidence>
<dbReference type="Proteomes" id="UP000034581">
    <property type="component" value="Unassembled WGS sequence"/>
</dbReference>
<dbReference type="EMBL" id="LBQB01000002">
    <property type="protein sequence ID" value="KKP69895.1"/>
    <property type="molecule type" value="Genomic_DNA"/>
</dbReference>
<comment type="caution">
    <text evidence="3">The sequence shown here is derived from an EMBL/GenBank/DDBJ whole genome shotgun (WGS) entry which is preliminary data.</text>
</comment>
<evidence type="ECO:0000256" key="1">
    <source>
        <dbReference type="SAM" id="MobiDB-lite"/>
    </source>
</evidence>
<dbReference type="AlphaFoldDB" id="A0A0G0E3K0"/>
<evidence type="ECO:0000259" key="2">
    <source>
        <dbReference type="Pfam" id="PF02906"/>
    </source>
</evidence>
<feature type="compositionally biased region" description="Polar residues" evidence="1">
    <location>
        <begin position="280"/>
        <end position="290"/>
    </location>
</feature>
<dbReference type="SUPFAM" id="SSF53920">
    <property type="entry name" value="Fe-only hydrogenase"/>
    <property type="match status" value="1"/>
</dbReference>
<dbReference type="Gene3D" id="3.40.950.10">
    <property type="entry name" value="Fe-only Hydrogenase (Larger Subunit), Chain L, domain 3"/>
    <property type="match status" value="1"/>
</dbReference>
<dbReference type="InterPro" id="IPR004108">
    <property type="entry name" value="Fe_hydrogenase_lsu_C"/>
</dbReference>
<organism evidence="3 4">
    <name type="scientific">candidate division CPR3 bacterium GW2011_GWF2_35_18</name>
    <dbReference type="NCBI Taxonomy" id="1618350"/>
    <lineage>
        <taxon>Bacteria</taxon>
        <taxon>Bacteria division CPR3</taxon>
    </lineage>
</organism>
<dbReference type="Pfam" id="PF02906">
    <property type="entry name" value="Fe_hyd_lg_C"/>
    <property type="match status" value="1"/>
</dbReference>
<dbReference type="PANTHER" id="PTHR11615">
    <property type="entry name" value="NITRATE, FORMATE, IRON DEHYDROGENASE"/>
    <property type="match status" value="1"/>
</dbReference>
<dbReference type="STRING" id="1618350.UR67_C0002G0015"/>
<dbReference type="InterPro" id="IPR009016">
    <property type="entry name" value="Fe_hydrogenase"/>
</dbReference>
<accession>A0A0G0E3K0</accession>
<feature type="compositionally biased region" description="Basic and acidic residues" evidence="1">
    <location>
        <begin position="269"/>
        <end position="279"/>
    </location>
</feature>